<dbReference type="AlphaFoldDB" id="A0A1I2MB37"/>
<dbReference type="Proteomes" id="UP000198964">
    <property type="component" value="Unassembled WGS sequence"/>
</dbReference>
<gene>
    <name evidence="2" type="ORF">DET52_112163</name>
    <name evidence="1" type="ORF">SAMN05216283_11922</name>
</gene>
<evidence type="ECO:0000313" key="1">
    <source>
        <dbReference type="EMBL" id="SFF88029.1"/>
    </source>
</evidence>
<accession>A0A1I2MB37</accession>
<keyword evidence="3" id="KW-1185">Reference proteome</keyword>
<evidence type="ECO:0000313" key="4">
    <source>
        <dbReference type="Proteomes" id="UP000294848"/>
    </source>
</evidence>
<dbReference type="STRING" id="655355.SAMN05216283_11922"/>
<organism evidence="1 3">
    <name type="scientific">Sunxiuqinia elliptica</name>
    <dbReference type="NCBI Taxonomy" id="655355"/>
    <lineage>
        <taxon>Bacteria</taxon>
        <taxon>Pseudomonadati</taxon>
        <taxon>Bacteroidota</taxon>
        <taxon>Bacteroidia</taxon>
        <taxon>Marinilabiliales</taxon>
        <taxon>Prolixibacteraceae</taxon>
        <taxon>Sunxiuqinia</taxon>
    </lineage>
</organism>
<protein>
    <submittedName>
        <fullName evidence="1">Uncharacterized protein</fullName>
    </submittedName>
</protein>
<dbReference type="EMBL" id="SNWI01000012">
    <property type="protein sequence ID" value="TDN96336.1"/>
    <property type="molecule type" value="Genomic_DNA"/>
</dbReference>
<evidence type="ECO:0000313" key="3">
    <source>
        <dbReference type="Proteomes" id="UP000198964"/>
    </source>
</evidence>
<dbReference type="Proteomes" id="UP000294848">
    <property type="component" value="Unassembled WGS sequence"/>
</dbReference>
<evidence type="ECO:0000313" key="2">
    <source>
        <dbReference type="EMBL" id="TDN96336.1"/>
    </source>
</evidence>
<name>A0A1I2MB37_9BACT</name>
<dbReference type="RefSeq" id="WP_166642754.1">
    <property type="nucleotide sequence ID" value="NZ_FONW01000019.1"/>
</dbReference>
<sequence>MRKLNTSEKFLISFIIVLLVAIAFNWKDFSKGVRDAFQQTPTEETAK</sequence>
<dbReference type="EMBL" id="FONW01000019">
    <property type="protein sequence ID" value="SFF88029.1"/>
    <property type="molecule type" value="Genomic_DNA"/>
</dbReference>
<reference evidence="1 3" key="1">
    <citation type="submission" date="2016-10" db="EMBL/GenBank/DDBJ databases">
        <authorList>
            <person name="de Groot N.N."/>
        </authorList>
    </citation>
    <scope>NUCLEOTIDE SEQUENCE [LARGE SCALE GENOMIC DNA]</scope>
    <source>
        <strain evidence="1 3">CGMCC 1.9156</strain>
    </source>
</reference>
<proteinExistence type="predicted"/>
<reference evidence="2 4" key="2">
    <citation type="submission" date="2019-03" db="EMBL/GenBank/DDBJ databases">
        <title>Freshwater and sediment microbial communities from various areas in North America, analyzing microbe dynamics in response to fracking.</title>
        <authorList>
            <person name="Lamendella R."/>
        </authorList>
    </citation>
    <scope>NUCLEOTIDE SEQUENCE [LARGE SCALE GENOMIC DNA]</scope>
    <source>
        <strain evidence="2 4">114D</strain>
    </source>
</reference>